<dbReference type="EMBL" id="CAXDID020000409">
    <property type="protein sequence ID" value="CAL6088563.1"/>
    <property type="molecule type" value="Genomic_DNA"/>
</dbReference>
<evidence type="ECO:0000313" key="1">
    <source>
        <dbReference type="EMBL" id="CAI9933908.1"/>
    </source>
</evidence>
<comment type="caution">
    <text evidence="1">The sequence shown here is derived from an EMBL/GenBank/DDBJ whole genome shotgun (WGS) entry which is preliminary data.</text>
</comment>
<evidence type="ECO:0000313" key="4">
    <source>
        <dbReference type="Proteomes" id="UP001642409"/>
    </source>
</evidence>
<dbReference type="Proteomes" id="UP001642409">
    <property type="component" value="Unassembled WGS sequence"/>
</dbReference>
<dbReference type="EMBL" id="CATOUU010000554">
    <property type="protein sequence ID" value="CAI9933908.1"/>
    <property type="molecule type" value="Genomic_DNA"/>
</dbReference>
<gene>
    <name evidence="1" type="ORF">HINF_LOCUS21553</name>
    <name evidence="2" type="ORF">HINF_LOCUS41856</name>
    <name evidence="3" type="ORF">HINF_LOCUS64188</name>
</gene>
<proteinExistence type="predicted"/>
<dbReference type="AlphaFoldDB" id="A0AA86P8T4"/>
<organism evidence="1">
    <name type="scientific">Hexamita inflata</name>
    <dbReference type="NCBI Taxonomy" id="28002"/>
    <lineage>
        <taxon>Eukaryota</taxon>
        <taxon>Metamonada</taxon>
        <taxon>Diplomonadida</taxon>
        <taxon>Hexamitidae</taxon>
        <taxon>Hexamitinae</taxon>
        <taxon>Hexamita</taxon>
    </lineage>
</organism>
<evidence type="ECO:0000313" key="3">
    <source>
        <dbReference type="EMBL" id="CAL6088563.1"/>
    </source>
</evidence>
<sequence length="134" mass="15355">MTLVTAKYIRFYFNSANVNNPFLIRNHAETICESLNLFEEQTIQFFKAGVSYQLRAKQLHSKCSGLGQVSNSWFLIQLEQNEQGLLPIKVCQVISDVIFKLDYKSVTPVGISQCKTLFNRSGSELYQLTFQECN</sequence>
<reference evidence="2 4" key="2">
    <citation type="submission" date="2024-07" db="EMBL/GenBank/DDBJ databases">
        <authorList>
            <person name="Akdeniz Z."/>
        </authorList>
    </citation>
    <scope>NUCLEOTIDE SEQUENCE [LARGE SCALE GENOMIC DNA]</scope>
</reference>
<name>A0AA86P8T4_9EUKA</name>
<accession>A0AA86P8T4</accession>
<dbReference type="EMBL" id="CAXDID020000169">
    <property type="protein sequence ID" value="CAL6046712.1"/>
    <property type="molecule type" value="Genomic_DNA"/>
</dbReference>
<keyword evidence="4" id="KW-1185">Reference proteome</keyword>
<protein>
    <submittedName>
        <fullName evidence="2">Hypothetical_protein</fullName>
    </submittedName>
</protein>
<evidence type="ECO:0000313" key="2">
    <source>
        <dbReference type="EMBL" id="CAL6046712.1"/>
    </source>
</evidence>
<reference evidence="1" key="1">
    <citation type="submission" date="2023-06" db="EMBL/GenBank/DDBJ databases">
        <authorList>
            <person name="Kurt Z."/>
        </authorList>
    </citation>
    <scope>NUCLEOTIDE SEQUENCE</scope>
</reference>